<dbReference type="Pfam" id="PF03401">
    <property type="entry name" value="TctC"/>
    <property type="match status" value="1"/>
</dbReference>
<dbReference type="PANTHER" id="PTHR42928">
    <property type="entry name" value="TRICARBOXYLATE-BINDING PROTEIN"/>
    <property type="match status" value="1"/>
</dbReference>
<evidence type="ECO:0000313" key="3">
    <source>
        <dbReference type="EMBL" id="RAI40736.1"/>
    </source>
</evidence>
<dbReference type="Proteomes" id="UP000249130">
    <property type="component" value="Unassembled WGS sequence"/>
</dbReference>
<evidence type="ECO:0000256" key="2">
    <source>
        <dbReference type="SAM" id="SignalP"/>
    </source>
</evidence>
<feature type="signal peptide" evidence="2">
    <location>
        <begin position="1"/>
        <end position="33"/>
    </location>
</feature>
<keyword evidence="4" id="KW-1185">Reference proteome</keyword>
<dbReference type="SUPFAM" id="SSF53850">
    <property type="entry name" value="Periplasmic binding protein-like II"/>
    <property type="match status" value="1"/>
</dbReference>
<dbReference type="CDD" id="cd13578">
    <property type="entry name" value="PBP2_Bug27"/>
    <property type="match status" value="1"/>
</dbReference>
<keyword evidence="2" id="KW-0732">Signal</keyword>
<dbReference type="PANTHER" id="PTHR42928:SF5">
    <property type="entry name" value="BLR1237 PROTEIN"/>
    <property type="match status" value="1"/>
</dbReference>
<reference evidence="3 4" key="1">
    <citation type="submission" date="2017-07" db="EMBL/GenBank/DDBJ databases">
        <title>Draft Genome Sequences of Select Purple Nonsulfur Bacteria.</title>
        <authorList>
            <person name="Lasarre B."/>
            <person name="Mckinlay J.B."/>
        </authorList>
    </citation>
    <scope>NUCLEOTIDE SEQUENCE [LARGE SCALE GENOMIC DNA]</scope>
    <source>
        <strain evidence="3 4">DSM 5909</strain>
    </source>
</reference>
<dbReference type="PIRSF" id="PIRSF017082">
    <property type="entry name" value="YflP"/>
    <property type="match status" value="1"/>
</dbReference>
<comment type="caution">
    <text evidence="3">The sequence shown here is derived from an EMBL/GenBank/DDBJ whole genome shotgun (WGS) entry which is preliminary data.</text>
</comment>
<sequence length="342" mass="35776">MRAPPSRRSPCRRVALLLLTAPLLLALAAPAAAQSPAASASASSWPKDKPVRVIVPLTAGSATDVVARTVFDQVGRQLGQTFVIENRPGAAGSIGAAVVAKAEPDGYVLLVSSSSHTVLPSTHSNLPFDVAKDFAAIAPLASIPTVMVVSPRKGFASAKDFVTAAKAKPGQMSYASGGIGNSTHFAAERFRLAAGFDGLHVPFKGAPEALSEVLAGRVDFYFSPVPPALSLIRDGQLEALAVSSAKRSEVLPDVPTTVELGLPDSGYEFWIGAFMPAATPRPIVERLAQEVATALARPEVRERLAKMGAEEMPMEPRAFDAYVAKEIADNAALVKATGLKFN</sequence>
<comment type="similarity">
    <text evidence="1">Belongs to the UPF0065 (bug) family.</text>
</comment>
<dbReference type="Gene3D" id="3.40.190.150">
    <property type="entry name" value="Bordetella uptake gene, domain 1"/>
    <property type="match status" value="1"/>
</dbReference>
<evidence type="ECO:0000313" key="4">
    <source>
        <dbReference type="Proteomes" id="UP000249130"/>
    </source>
</evidence>
<feature type="chain" id="PRO_5016433565" evidence="2">
    <location>
        <begin position="34"/>
        <end position="342"/>
    </location>
</feature>
<dbReference type="RefSeq" id="WP_111421378.1">
    <property type="nucleotide sequence ID" value="NZ_NPEX01000219.1"/>
</dbReference>
<dbReference type="Gene3D" id="3.40.190.10">
    <property type="entry name" value="Periplasmic binding protein-like II"/>
    <property type="match status" value="1"/>
</dbReference>
<gene>
    <name evidence="3" type="ORF">CH341_23155</name>
</gene>
<evidence type="ECO:0000256" key="1">
    <source>
        <dbReference type="ARBA" id="ARBA00006987"/>
    </source>
</evidence>
<dbReference type="AlphaFoldDB" id="A0A327KRX3"/>
<dbReference type="EMBL" id="NPEX01000219">
    <property type="protein sequence ID" value="RAI40736.1"/>
    <property type="molecule type" value="Genomic_DNA"/>
</dbReference>
<name>A0A327KRX3_9BRAD</name>
<accession>A0A327KRX3</accession>
<dbReference type="OrthoDB" id="8678477at2"/>
<dbReference type="InterPro" id="IPR005064">
    <property type="entry name" value="BUG"/>
</dbReference>
<dbReference type="InterPro" id="IPR042100">
    <property type="entry name" value="Bug_dom1"/>
</dbReference>
<protein>
    <submittedName>
        <fullName evidence="3">LacI family transcriptional regulator</fullName>
    </submittedName>
</protein>
<organism evidence="3 4">
    <name type="scientific">Rhodoplanes roseus</name>
    <dbReference type="NCBI Taxonomy" id="29409"/>
    <lineage>
        <taxon>Bacteria</taxon>
        <taxon>Pseudomonadati</taxon>
        <taxon>Pseudomonadota</taxon>
        <taxon>Alphaproteobacteria</taxon>
        <taxon>Hyphomicrobiales</taxon>
        <taxon>Nitrobacteraceae</taxon>
        <taxon>Rhodoplanes</taxon>
    </lineage>
</organism>
<proteinExistence type="inferred from homology"/>